<feature type="non-terminal residue" evidence="2">
    <location>
        <position position="107"/>
    </location>
</feature>
<keyword evidence="3" id="KW-1185">Reference proteome</keyword>
<name>A0ABN9AD44_9NEOB</name>
<organism evidence="2 3">
    <name type="scientific">Staurois parvus</name>
    <dbReference type="NCBI Taxonomy" id="386267"/>
    <lineage>
        <taxon>Eukaryota</taxon>
        <taxon>Metazoa</taxon>
        <taxon>Chordata</taxon>
        <taxon>Craniata</taxon>
        <taxon>Vertebrata</taxon>
        <taxon>Euteleostomi</taxon>
        <taxon>Amphibia</taxon>
        <taxon>Batrachia</taxon>
        <taxon>Anura</taxon>
        <taxon>Neobatrachia</taxon>
        <taxon>Ranoidea</taxon>
        <taxon>Ranidae</taxon>
        <taxon>Staurois</taxon>
    </lineage>
</organism>
<sequence length="107" mass="12627">MPMAMHMVIMEKDTVKDTRGSINIPAPVILVAAQVIVNVKESTTEKATSIRKRKRNCIRRRSLRTARRKKKRKRKRKNVRRNTNQRIFTDKNTIVSVFYTFNVMYCS</sequence>
<evidence type="ECO:0000313" key="3">
    <source>
        <dbReference type="Proteomes" id="UP001162483"/>
    </source>
</evidence>
<comment type="caution">
    <text evidence="2">The sequence shown here is derived from an EMBL/GenBank/DDBJ whole genome shotgun (WGS) entry which is preliminary data.</text>
</comment>
<protein>
    <submittedName>
        <fullName evidence="2">Uncharacterized protein</fullName>
    </submittedName>
</protein>
<feature type="compositionally biased region" description="Basic residues" evidence="1">
    <location>
        <begin position="49"/>
        <end position="80"/>
    </location>
</feature>
<proteinExistence type="predicted"/>
<feature type="region of interest" description="Disordered" evidence="1">
    <location>
        <begin position="44"/>
        <end position="85"/>
    </location>
</feature>
<dbReference type="EMBL" id="CATNWA010000153">
    <property type="protein sequence ID" value="CAI9533748.1"/>
    <property type="molecule type" value="Genomic_DNA"/>
</dbReference>
<accession>A0ABN9AD44</accession>
<reference evidence="2" key="1">
    <citation type="submission" date="2023-05" db="EMBL/GenBank/DDBJ databases">
        <authorList>
            <person name="Stuckert A."/>
        </authorList>
    </citation>
    <scope>NUCLEOTIDE SEQUENCE</scope>
</reference>
<evidence type="ECO:0000313" key="2">
    <source>
        <dbReference type="EMBL" id="CAI9533748.1"/>
    </source>
</evidence>
<dbReference type="Proteomes" id="UP001162483">
    <property type="component" value="Unassembled WGS sequence"/>
</dbReference>
<gene>
    <name evidence="2" type="ORF">SPARVUS_LOCUS485381</name>
</gene>
<evidence type="ECO:0000256" key="1">
    <source>
        <dbReference type="SAM" id="MobiDB-lite"/>
    </source>
</evidence>